<evidence type="ECO:0000256" key="7">
    <source>
        <dbReference type="ARBA" id="ARBA00023157"/>
    </source>
</evidence>
<dbReference type="GO" id="GO:0071555">
    <property type="term" value="P:cell wall organization"/>
    <property type="evidence" value="ECO:0007669"/>
    <property type="project" value="UniProtKB-KW"/>
</dbReference>
<evidence type="ECO:0000256" key="17">
    <source>
        <dbReference type="SAM" id="MobiDB-lite"/>
    </source>
</evidence>
<keyword evidence="7" id="KW-1015">Disulfide bond</keyword>
<name>A0AAD4I044_9PEZI</name>
<dbReference type="GO" id="GO:0004650">
    <property type="term" value="F:polygalacturonase activity"/>
    <property type="evidence" value="ECO:0007669"/>
    <property type="project" value="InterPro"/>
</dbReference>
<evidence type="ECO:0000256" key="4">
    <source>
        <dbReference type="ARBA" id="ARBA00022729"/>
    </source>
</evidence>
<keyword evidence="6 16" id="KW-0378">Hydrolase</keyword>
<evidence type="ECO:0000256" key="3">
    <source>
        <dbReference type="ARBA" id="ARBA00022525"/>
    </source>
</evidence>
<keyword evidence="5" id="KW-0677">Repeat</keyword>
<feature type="chain" id="PRO_5041981822" description="galacturonan 1,4-alpha-galacturonidase" evidence="18">
    <location>
        <begin position="20"/>
        <end position="484"/>
    </location>
</feature>
<dbReference type="Gene3D" id="2.160.20.10">
    <property type="entry name" value="Single-stranded right-handed beta-helix, Pectin lyase-like"/>
    <property type="match status" value="1"/>
</dbReference>
<dbReference type="EC" id="3.2.1.67" evidence="14"/>
<dbReference type="Pfam" id="PF00295">
    <property type="entry name" value="Glyco_hydro_28"/>
    <property type="match status" value="1"/>
</dbReference>
<reference evidence="19" key="1">
    <citation type="submission" date="2023-02" db="EMBL/GenBank/DDBJ databases">
        <authorList>
            <person name="Palmer J.M."/>
        </authorList>
    </citation>
    <scope>NUCLEOTIDE SEQUENCE</scope>
    <source>
        <strain evidence="19">FW57</strain>
    </source>
</reference>
<feature type="compositionally biased region" description="Low complexity" evidence="17">
    <location>
        <begin position="84"/>
        <end position="93"/>
    </location>
</feature>
<feature type="compositionally biased region" description="Basic and acidic residues" evidence="17">
    <location>
        <begin position="51"/>
        <end position="61"/>
    </location>
</feature>
<evidence type="ECO:0000256" key="10">
    <source>
        <dbReference type="ARBA" id="ARBA00023295"/>
    </source>
</evidence>
<evidence type="ECO:0000256" key="16">
    <source>
        <dbReference type="RuleBase" id="RU361169"/>
    </source>
</evidence>
<evidence type="ECO:0000256" key="9">
    <source>
        <dbReference type="ARBA" id="ARBA00023277"/>
    </source>
</evidence>
<comment type="similarity">
    <text evidence="2 16">Belongs to the glycosyl hydrolase 28 family.</text>
</comment>
<comment type="function">
    <text evidence="13">Specific in hydrolyzing the terminal glycosidic bond of polygalacturonic acid and oligogalacturonates.</text>
</comment>
<keyword evidence="12" id="KW-0624">Polysaccharide degradation</keyword>
<evidence type="ECO:0000256" key="11">
    <source>
        <dbReference type="ARBA" id="ARBA00023316"/>
    </source>
</evidence>
<keyword evidence="9" id="KW-0119">Carbohydrate metabolism</keyword>
<keyword evidence="8" id="KW-0325">Glycoprotein</keyword>
<evidence type="ECO:0000256" key="12">
    <source>
        <dbReference type="ARBA" id="ARBA00023326"/>
    </source>
</evidence>
<dbReference type="InterPro" id="IPR011050">
    <property type="entry name" value="Pectin_lyase_fold/virulence"/>
</dbReference>
<dbReference type="InterPro" id="IPR012334">
    <property type="entry name" value="Pectin_lyas_fold"/>
</dbReference>
<feature type="signal peptide" evidence="18">
    <location>
        <begin position="1"/>
        <end position="19"/>
    </location>
</feature>
<evidence type="ECO:0000256" key="1">
    <source>
        <dbReference type="ARBA" id="ARBA00004613"/>
    </source>
</evidence>
<dbReference type="PANTHER" id="PTHR31736">
    <property type="match status" value="1"/>
</dbReference>
<keyword evidence="4 18" id="KW-0732">Signal</keyword>
<evidence type="ECO:0000256" key="8">
    <source>
        <dbReference type="ARBA" id="ARBA00023180"/>
    </source>
</evidence>
<comment type="caution">
    <text evidence="19">The sequence shown here is derived from an EMBL/GenBank/DDBJ whole genome shotgun (WGS) entry which is preliminary data.</text>
</comment>
<dbReference type="GO" id="GO:0005576">
    <property type="term" value="C:extracellular region"/>
    <property type="evidence" value="ECO:0007669"/>
    <property type="project" value="UniProtKB-SubCell"/>
</dbReference>
<protein>
    <recommendedName>
        <fullName evidence="14">galacturonan 1,4-alpha-galacturonidase</fullName>
        <ecNumber evidence="14">3.2.1.67</ecNumber>
    </recommendedName>
</protein>
<evidence type="ECO:0000256" key="13">
    <source>
        <dbReference type="ARBA" id="ARBA00037312"/>
    </source>
</evidence>
<keyword evidence="3" id="KW-0964">Secreted</keyword>
<comment type="catalytic activity">
    <reaction evidence="15">
        <text>[(1-&gt;4)-alpha-D-galacturonosyl](n) + H2O = alpha-D-galacturonate + [(1-&gt;4)-alpha-D-galacturonosyl](n-1)</text>
        <dbReference type="Rhea" id="RHEA:14117"/>
        <dbReference type="Rhea" id="RHEA-COMP:14570"/>
        <dbReference type="Rhea" id="RHEA-COMP:14572"/>
        <dbReference type="ChEBI" id="CHEBI:15377"/>
        <dbReference type="ChEBI" id="CHEBI:58658"/>
        <dbReference type="ChEBI" id="CHEBI:140523"/>
        <dbReference type="EC" id="3.2.1.67"/>
    </reaction>
</comment>
<proteinExistence type="inferred from homology"/>
<dbReference type="SMART" id="SM00710">
    <property type="entry name" value="PbH1"/>
    <property type="match status" value="5"/>
</dbReference>
<dbReference type="Proteomes" id="UP001197093">
    <property type="component" value="Unassembled WGS sequence"/>
</dbReference>
<keyword evidence="11" id="KW-0961">Cell wall biogenesis/degradation</keyword>
<dbReference type="GO" id="GO:0045490">
    <property type="term" value="P:pectin catabolic process"/>
    <property type="evidence" value="ECO:0007669"/>
    <property type="project" value="UniProtKB-ARBA"/>
</dbReference>
<evidence type="ECO:0000256" key="18">
    <source>
        <dbReference type="SAM" id="SignalP"/>
    </source>
</evidence>
<evidence type="ECO:0000256" key="6">
    <source>
        <dbReference type="ARBA" id="ARBA00022801"/>
    </source>
</evidence>
<evidence type="ECO:0000256" key="14">
    <source>
        <dbReference type="ARBA" id="ARBA00038933"/>
    </source>
</evidence>
<dbReference type="GO" id="GO:0047911">
    <property type="term" value="F:galacturan 1,4-alpha-galacturonidase activity"/>
    <property type="evidence" value="ECO:0007669"/>
    <property type="project" value="UniProtKB-EC"/>
</dbReference>
<evidence type="ECO:0000256" key="15">
    <source>
        <dbReference type="ARBA" id="ARBA00048766"/>
    </source>
</evidence>
<evidence type="ECO:0000313" key="20">
    <source>
        <dbReference type="Proteomes" id="UP001197093"/>
    </source>
</evidence>
<evidence type="ECO:0000256" key="5">
    <source>
        <dbReference type="ARBA" id="ARBA00022737"/>
    </source>
</evidence>
<gene>
    <name evidence="19" type="ORF">NEMBOFW57_005917</name>
</gene>
<keyword evidence="20" id="KW-1185">Reference proteome</keyword>
<keyword evidence="10 16" id="KW-0326">Glycosidase</keyword>
<dbReference type="PANTHER" id="PTHR31736:SF12">
    <property type="entry name" value="EXO-POLYGALACTURONASE, PUTATIVE-RELATED"/>
    <property type="match status" value="1"/>
</dbReference>
<feature type="region of interest" description="Disordered" evidence="17">
    <location>
        <begin position="51"/>
        <end position="116"/>
    </location>
</feature>
<evidence type="ECO:0000313" key="19">
    <source>
        <dbReference type="EMBL" id="KAG7289546.1"/>
    </source>
</evidence>
<organism evidence="19 20">
    <name type="scientific">Staphylotrichum longicolle</name>
    <dbReference type="NCBI Taxonomy" id="669026"/>
    <lineage>
        <taxon>Eukaryota</taxon>
        <taxon>Fungi</taxon>
        <taxon>Dikarya</taxon>
        <taxon>Ascomycota</taxon>
        <taxon>Pezizomycotina</taxon>
        <taxon>Sordariomycetes</taxon>
        <taxon>Sordariomycetidae</taxon>
        <taxon>Sordariales</taxon>
        <taxon>Chaetomiaceae</taxon>
        <taxon>Staphylotrichum</taxon>
    </lineage>
</organism>
<dbReference type="AlphaFoldDB" id="A0AAD4I044"/>
<dbReference type="InterPro" id="IPR000743">
    <property type="entry name" value="Glyco_hydro_28"/>
</dbReference>
<dbReference type="InterPro" id="IPR006626">
    <property type="entry name" value="PbH1"/>
</dbReference>
<dbReference type="SUPFAM" id="SSF51126">
    <property type="entry name" value="Pectin lyase-like"/>
    <property type="match status" value="1"/>
</dbReference>
<evidence type="ECO:0000256" key="2">
    <source>
        <dbReference type="ARBA" id="ARBA00008834"/>
    </source>
</evidence>
<accession>A0AAD4I044</accession>
<sequence>MWSPALFLALSTVVLPTSAAIVKDGSTCIVTPITNTPAAVAHRSIGTVHPAERDLIPKTDLDDSESELWTPGALGHYPRAEPGRSSSSSAVARRVSRHLGPEESPLSPRQNRPDDTPQILQAFSQCGKDGTIVFREGTYNIRQVMDTTDLRNVSIEIHGTFVWSADNLSYWRQKSFSVTYAGRQTAWRIGGRDITMRGFGKALFNGNGQTWIDLAKGQGNLDGRPISLTIWHGTNVFIDGITWRMAQFWHTFVAYSQNVTMTNLDMSTFSTSGQSSVNTDGTNTWNSRDITIANWTVKCGDDCIAVKGNSSNVHVSNVTCYESGAMTVGSIGSNSRQPDYVENVVFENITAIHSSNAAWIKTYPGTGYVRNITFRNIRFEDVNQPIYVTSCIYSYQNCDSSRLAISDVRWENITGTSRYNVAAGIHCSSAAPCDGFHFSGIDIKPKNGGNAKVLCSNIKNQASSGLQCTGSCPGSHPQQLSGNV</sequence>
<dbReference type="EMBL" id="JAHCVI010000002">
    <property type="protein sequence ID" value="KAG7289546.1"/>
    <property type="molecule type" value="Genomic_DNA"/>
</dbReference>
<comment type="subcellular location">
    <subcellularLocation>
        <location evidence="1">Secreted</location>
    </subcellularLocation>
</comment>